<dbReference type="Proteomes" id="UP000593875">
    <property type="component" value="Chromosome"/>
</dbReference>
<evidence type="ECO:0000313" key="4">
    <source>
        <dbReference type="Proteomes" id="UP000593875"/>
    </source>
</evidence>
<dbReference type="Gene3D" id="3.30.70.1060">
    <property type="entry name" value="Dimeric alpha+beta barrel"/>
    <property type="match status" value="1"/>
</dbReference>
<sequence>MHYLLTYDLAPDYLERRAEFRNEHLKLAWESQERGEIVLAGALGEPADRALLVFNCDSPEIPQLFAAKDPYVTHGLVRAFHVRPWNTVVGDMAATPVRPE</sequence>
<dbReference type="SUPFAM" id="SSF54909">
    <property type="entry name" value="Dimeric alpha+beta barrel"/>
    <property type="match status" value="1"/>
</dbReference>
<dbReference type="EMBL" id="CP062941">
    <property type="protein sequence ID" value="QOL49921.1"/>
    <property type="molecule type" value="Genomic_DNA"/>
</dbReference>
<dbReference type="InterPro" id="IPR051807">
    <property type="entry name" value="Sec-metab_biosynth-assoc"/>
</dbReference>
<proteinExistence type="inferred from homology"/>
<evidence type="ECO:0000259" key="2">
    <source>
        <dbReference type="Pfam" id="PF03795"/>
    </source>
</evidence>
<accession>A0A7L9U4C9</accession>
<dbReference type="InterPro" id="IPR011008">
    <property type="entry name" value="Dimeric_a/b-barrel"/>
</dbReference>
<reference evidence="3 4" key="1">
    <citation type="submission" date="2020-10" db="EMBL/GenBank/DDBJ databases">
        <title>Genome sequencing of Massilia sp. LPB0304.</title>
        <authorList>
            <person name="Kim J."/>
        </authorList>
    </citation>
    <scope>NUCLEOTIDE SEQUENCE [LARGE SCALE GENOMIC DNA]</scope>
    <source>
        <strain evidence="3 4">LPB0304</strain>
    </source>
</reference>
<comment type="similarity">
    <text evidence="1">Belongs to the YciI family.</text>
</comment>
<dbReference type="InterPro" id="IPR005545">
    <property type="entry name" value="YCII"/>
</dbReference>
<evidence type="ECO:0000256" key="1">
    <source>
        <dbReference type="ARBA" id="ARBA00007689"/>
    </source>
</evidence>
<name>A0A7L9U4C9_9BURK</name>
<dbReference type="KEGG" id="mlir:LPB04_00870"/>
<dbReference type="PANTHER" id="PTHR33606:SF3">
    <property type="entry name" value="PROTEIN YCII"/>
    <property type="match status" value="1"/>
</dbReference>
<feature type="domain" description="YCII-related" evidence="2">
    <location>
        <begin position="1"/>
        <end position="86"/>
    </location>
</feature>
<dbReference type="RefSeq" id="WP_193686945.1">
    <property type="nucleotide sequence ID" value="NZ_CP062941.1"/>
</dbReference>
<gene>
    <name evidence="3" type="ORF">LPB04_00870</name>
</gene>
<organism evidence="3 4">
    <name type="scientific">Massilia litorea</name>
    <dbReference type="NCBI Taxonomy" id="2769491"/>
    <lineage>
        <taxon>Bacteria</taxon>
        <taxon>Pseudomonadati</taxon>
        <taxon>Pseudomonadota</taxon>
        <taxon>Betaproteobacteria</taxon>
        <taxon>Burkholderiales</taxon>
        <taxon>Oxalobacteraceae</taxon>
        <taxon>Telluria group</taxon>
        <taxon>Massilia</taxon>
    </lineage>
</organism>
<keyword evidence="4" id="KW-1185">Reference proteome</keyword>
<dbReference type="NCBIfam" id="NF009508">
    <property type="entry name" value="PRK12866.1"/>
    <property type="match status" value="1"/>
</dbReference>
<dbReference type="Pfam" id="PF03795">
    <property type="entry name" value="YCII"/>
    <property type="match status" value="1"/>
</dbReference>
<evidence type="ECO:0000313" key="3">
    <source>
        <dbReference type="EMBL" id="QOL49921.1"/>
    </source>
</evidence>
<dbReference type="PANTHER" id="PTHR33606">
    <property type="entry name" value="PROTEIN YCII"/>
    <property type="match status" value="1"/>
</dbReference>
<protein>
    <submittedName>
        <fullName evidence="3">YciI family protein</fullName>
    </submittedName>
</protein>
<dbReference type="AlphaFoldDB" id="A0A7L9U4C9"/>